<accession>A0A2D0N9K7</accession>
<dbReference type="SUPFAM" id="SSF47240">
    <property type="entry name" value="Ferritin-like"/>
    <property type="match status" value="1"/>
</dbReference>
<keyword evidence="3" id="KW-1185">Reference proteome</keyword>
<dbReference type="Gene3D" id="1.20.1260.10">
    <property type="match status" value="1"/>
</dbReference>
<dbReference type="PIRSF" id="PIRSF029477">
    <property type="entry name" value="UCP029477"/>
    <property type="match status" value="1"/>
</dbReference>
<dbReference type="Proteomes" id="UP000223913">
    <property type="component" value="Unassembled WGS sequence"/>
</dbReference>
<name>A0A2D0N9K7_FLAN2</name>
<dbReference type="Pfam" id="PF09537">
    <property type="entry name" value="DUF2383"/>
    <property type="match status" value="1"/>
</dbReference>
<protein>
    <recommendedName>
        <fullName evidence="1">DUF2383 domain-containing protein</fullName>
    </recommendedName>
</protein>
<dbReference type="EMBL" id="PDUD01000023">
    <property type="protein sequence ID" value="PHN05056.1"/>
    <property type="molecule type" value="Genomic_DNA"/>
</dbReference>
<evidence type="ECO:0000259" key="1">
    <source>
        <dbReference type="Pfam" id="PF09537"/>
    </source>
</evidence>
<evidence type="ECO:0000313" key="3">
    <source>
        <dbReference type="Proteomes" id="UP000223913"/>
    </source>
</evidence>
<comment type="caution">
    <text evidence="2">The sequence shown here is derived from an EMBL/GenBank/DDBJ whole genome shotgun (WGS) entry which is preliminary data.</text>
</comment>
<evidence type="ECO:0000313" key="2">
    <source>
        <dbReference type="EMBL" id="PHN05056.1"/>
    </source>
</evidence>
<dbReference type="InterPro" id="IPR009078">
    <property type="entry name" value="Ferritin-like_SF"/>
</dbReference>
<dbReference type="NCBIfam" id="TIGR02284">
    <property type="entry name" value="PA2169 family four-helix-bundle protein"/>
    <property type="match status" value="1"/>
</dbReference>
<proteinExistence type="predicted"/>
<organism evidence="2 3">
    <name type="scientific">Flavilitoribacter nigricans (strain ATCC 23147 / DSM 23189 / NBRC 102662 / NCIMB 1420 / SS-2)</name>
    <name type="common">Lewinella nigricans</name>
    <dbReference type="NCBI Taxonomy" id="1122177"/>
    <lineage>
        <taxon>Bacteria</taxon>
        <taxon>Pseudomonadati</taxon>
        <taxon>Bacteroidota</taxon>
        <taxon>Saprospiria</taxon>
        <taxon>Saprospirales</taxon>
        <taxon>Lewinellaceae</taxon>
        <taxon>Flavilitoribacter</taxon>
    </lineage>
</organism>
<dbReference type="InterPro" id="IPR016920">
    <property type="entry name" value="UCP029477"/>
</dbReference>
<dbReference type="AlphaFoldDB" id="A0A2D0N9K7"/>
<dbReference type="RefSeq" id="WP_099151603.1">
    <property type="nucleotide sequence ID" value="NZ_PDUD01000023.1"/>
</dbReference>
<dbReference type="InterPro" id="IPR019052">
    <property type="entry name" value="DUF2383"/>
</dbReference>
<dbReference type="OrthoDB" id="282393at2"/>
<gene>
    <name evidence="2" type="ORF">CRP01_18705</name>
</gene>
<feature type="domain" description="DUF2383" evidence="1">
    <location>
        <begin position="12"/>
        <end position="120"/>
    </location>
</feature>
<sequence>MSNQTKAVNEQIEELNDIIAKSYDAEKGYKEAAEEVESSELKNLFLEYAQQRYDFGHQIKDEIRNLGGEIEKGDTIASKVHRAWMDIRSAFSSNDDAAILKEAIRGEKNALSNYEDALEEMPITSSAYKTLVNQRNHIRSVLGRLEQLAPVYSN</sequence>
<dbReference type="InterPro" id="IPR011971">
    <property type="entry name" value="CHP02284"/>
</dbReference>
<dbReference type="InterPro" id="IPR012347">
    <property type="entry name" value="Ferritin-like"/>
</dbReference>
<reference evidence="2 3" key="1">
    <citation type="submission" date="2017-10" db="EMBL/GenBank/DDBJ databases">
        <title>The draft genome sequence of Lewinella nigricans NBRC 102662.</title>
        <authorList>
            <person name="Wang K."/>
        </authorList>
    </citation>
    <scope>NUCLEOTIDE SEQUENCE [LARGE SCALE GENOMIC DNA]</scope>
    <source>
        <strain evidence="2 3">NBRC 102662</strain>
    </source>
</reference>